<gene>
    <name evidence="1" type="ORF">L829_4950</name>
</gene>
<protein>
    <submittedName>
        <fullName evidence="1">Uncharacterized protein</fullName>
    </submittedName>
</protein>
<evidence type="ECO:0000313" key="1">
    <source>
        <dbReference type="EMBL" id="ETZ91355.1"/>
    </source>
</evidence>
<dbReference type="EMBL" id="JAOX01000001">
    <property type="protein sequence ID" value="ETZ91355.1"/>
    <property type="molecule type" value="Genomic_DNA"/>
</dbReference>
<proteinExistence type="predicted"/>
<evidence type="ECO:0000313" key="2">
    <source>
        <dbReference type="Proteomes" id="UP000019854"/>
    </source>
</evidence>
<dbReference type="AlphaFoldDB" id="A0A829PW39"/>
<comment type="caution">
    <text evidence="1">The sequence shown here is derived from an EMBL/GenBank/DDBJ whole genome shotgun (WGS) entry which is preliminary data.</text>
</comment>
<accession>A0A829PW39</accession>
<reference evidence="1 2" key="1">
    <citation type="submission" date="2014-01" db="EMBL/GenBank/DDBJ databases">
        <authorList>
            <person name="Zelazny A."/>
            <person name="Olivier K."/>
            <person name="Sampaio E.P."/>
            <person name="Holland S.M."/>
            <person name="Tallon L.J."/>
            <person name="Sadzewicz L.K."/>
            <person name="Sengamalay N."/>
            <person name="Fraser C.M."/>
            <person name="Hine E."/>
            <person name="Shefchek K.A."/>
            <person name="Das S.P."/>
            <person name="Shallom S.J."/>
            <person name="Agrawal S."/>
            <person name="Tettelin H."/>
        </authorList>
    </citation>
    <scope>NUCLEOTIDE SEQUENCE [LARGE SCALE GENOMIC DNA]</scope>
    <source>
        <strain evidence="1 2">MAB_030201_1075</strain>
    </source>
</reference>
<organism evidence="1 2">
    <name type="scientific">Mycobacteroides abscessus MAB_030201_1075</name>
    <dbReference type="NCBI Taxonomy" id="1335410"/>
    <lineage>
        <taxon>Bacteria</taxon>
        <taxon>Bacillati</taxon>
        <taxon>Actinomycetota</taxon>
        <taxon>Actinomycetes</taxon>
        <taxon>Mycobacteriales</taxon>
        <taxon>Mycobacteriaceae</taxon>
        <taxon>Mycobacteroides</taxon>
        <taxon>Mycobacteroides abscessus</taxon>
    </lineage>
</organism>
<name>A0A829PW39_9MYCO</name>
<dbReference type="Proteomes" id="UP000019854">
    <property type="component" value="Unassembled WGS sequence"/>
</dbReference>
<sequence>MTLRDQLVELRTTGPLSSVDSLRESVRAVTGGKTITQLLGDMNSQFKQIRGLLAKLPEMERKFERIAGYFQQLQGLGVDMNSVKNMGVRIRDLNTQLEDTVRSMGRRPPPCKGSARILILLQHQGSPCRGNVAEPGFQGAQCGVSAGRRTYRDVYDSVAAQSLWARSDAAEPRYGARRQ</sequence>